<keyword evidence="1" id="KW-1133">Transmembrane helix</keyword>
<comment type="caution">
    <text evidence="2">The sequence shown here is derived from an EMBL/GenBank/DDBJ whole genome shotgun (WGS) entry which is preliminary data.</text>
</comment>
<dbReference type="EMBL" id="PDZR01000012">
    <property type="protein sequence ID" value="PNG25799.1"/>
    <property type="molecule type" value="Genomic_DNA"/>
</dbReference>
<evidence type="ECO:0000256" key="1">
    <source>
        <dbReference type="SAM" id="Phobius"/>
    </source>
</evidence>
<proteinExistence type="predicted"/>
<accession>A0A2J7TGB9</accession>
<protein>
    <submittedName>
        <fullName evidence="2">Uncharacterized protein</fullName>
    </submittedName>
</protein>
<name>A0A2J7TGB9_METSI</name>
<evidence type="ECO:0000313" key="3">
    <source>
        <dbReference type="Proteomes" id="UP000236286"/>
    </source>
</evidence>
<feature type="transmembrane region" description="Helical" evidence="1">
    <location>
        <begin position="6"/>
        <end position="30"/>
    </location>
</feature>
<keyword evidence="1" id="KW-0472">Membrane</keyword>
<dbReference type="Proteomes" id="UP000236286">
    <property type="component" value="Unassembled WGS sequence"/>
</dbReference>
<sequence>MHYFCFLTLSSVTSLQKFALFPYLNLIYYLNRKKRKLLLVCRIEKLVSTSVMTMIFYTG</sequence>
<dbReference type="AlphaFoldDB" id="A0A2J7TGB9"/>
<gene>
    <name evidence="2" type="ORF">CR492_11865</name>
</gene>
<reference evidence="2 3" key="1">
    <citation type="submission" date="2017-10" db="EMBL/GenBank/DDBJ databases">
        <title>Genome announcement of Methylocella silvestris TVC from permafrost.</title>
        <authorList>
            <person name="Wang J."/>
            <person name="Geng K."/>
            <person name="Ul-Haque F."/>
            <person name="Crombie A.T."/>
            <person name="Street L.E."/>
            <person name="Wookey P.A."/>
            <person name="Murrell J.C."/>
            <person name="Pratscher J."/>
        </authorList>
    </citation>
    <scope>NUCLEOTIDE SEQUENCE [LARGE SCALE GENOMIC DNA]</scope>
    <source>
        <strain evidence="2 3">TVC</strain>
    </source>
</reference>
<organism evidence="2 3">
    <name type="scientific">Methylocella silvestris</name>
    <dbReference type="NCBI Taxonomy" id="199596"/>
    <lineage>
        <taxon>Bacteria</taxon>
        <taxon>Pseudomonadati</taxon>
        <taxon>Pseudomonadota</taxon>
        <taxon>Alphaproteobacteria</taxon>
        <taxon>Hyphomicrobiales</taxon>
        <taxon>Beijerinckiaceae</taxon>
        <taxon>Methylocella</taxon>
    </lineage>
</organism>
<evidence type="ECO:0000313" key="2">
    <source>
        <dbReference type="EMBL" id="PNG25799.1"/>
    </source>
</evidence>
<keyword evidence="1" id="KW-0812">Transmembrane</keyword>